<dbReference type="SUPFAM" id="SSF81660">
    <property type="entry name" value="Metal cation-transporting ATPase, ATP-binding domain N"/>
    <property type="match status" value="1"/>
</dbReference>
<keyword evidence="10 19" id="KW-1133">Transmembrane helix</keyword>
<feature type="transmembrane region" description="Helical" evidence="19">
    <location>
        <begin position="252"/>
        <end position="274"/>
    </location>
</feature>
<evidence type="ECO:0000256" key="12">
    <source>
        <dbReference type="ARBA" id="ARBA00023136"/>
    </source>
</evidence>
<keyword evidence="8 18" id="KW-0460">Magnesium</keyword>
<dbReference type="OrthoDB" id="377733at2759"/>
<dbReference type="InterPro" id="IPR032630">
    <property type="entry name" value="P_typ_ATPase_c"/>
</dbReference>
<keyword evidence="11" id="KW-0915">Sodium</keyword>
<dbReference type="InterPro" id="IPR023214">
    <property type="entry name" value="HAD_sf"/>
</dbReference>
<keyword evidence="4 19" id="KW-0812">Transmembrane</keyword>
<feature type="binding site" evidence="17">
    <location>
        <position position="603"/>
    </location>
    <ligand>
        <name>ATP</name>
        <dbReference type="ChEBI" id="CHEBI:30616"/>
    </ligand>
</feature>
<evidence type="ECO:0000256" key="10">
    <source>
        <dbReference type="ARBA" id="ARBA00022989"/>
    </source>
</evidence>
<dbReference type="GO" id="GO:0016887">
    <property type="term" value="F:ATP hydrolysis activity"/>
    <property type="evidence" value="ECO:0007669"/>
    <property type="project" value="InterPro"/>
</dbReference>
<feature type="domain" description="P-type ATPase C-terminal" evidence="21">
    <location>
        <begin position="868"/>
        <end position="1147"/>
    </location>
</feature>
<dbReference type="InterPro" id="IPR001757">
    <property type="entry name" value="P_typ_ATPase"/>
</dbReference>
<dbReference type="GO" id="GO:0140326">
    <property type="term" value="F:ATPase-coupled intramembrane lipid transporter activity"/>
    <property type="evidence" value="ECO:0007669"/>
    <property type="project" value="UniProtKB-EC"/>
</dbReference>
<evidence type="ECO:0000256" key="15">
    <source>
        <dbReference type="ARBA" id="ARBA00049499"/>
    </source>
</evidence>
<evidence type="ECO:0000259" key="21">
    <source>
        <dbReference type="Pfam" id="PF16212"/>
    </source>
</evidence>
<feature type="binding site" evidence="17">
    <location>
        <position position="816"/>
    </location>
    <ligand>
        <name>ATP</name>
        <dbReference type="ChEBI" id="CHEBI:30616"/>
    </ligand>
</feature>
<dbReference type="FunFam" id="3.40.50.1000:FF:000001">
    <property type="entry name" value="Phospholipid-transporting ATPase IC"/>
    <property type="match status" value="1"/>
</dbReference>
<dbReference type="NCBIfam" id="TIGR01494">
    <property type="entry name" value="ATPase_P-type"/>
    <property type="match status" value="1"/>
</dbReference>
<dbReference type="InterPro" id="IPR018303">
    <property type="entry name" value="ATPase_P-typ_P_site"/>
</dbReference>
<comment type="caution">
    <text evidence="22">The sequence shown here is derived from an EMBL/GenBank/DDBJ whole genome shotgun (WGS) entry which is preliminary data.</text>
</comment>
<dbReference type="GO" id="GO:0045332">
    <property type="term" value="P:phospholipid translocation"/>
    <property type="evidence" value="ECO:0007669"/>
    <property type="project" value="TreeGrafter"/>
</dbReference>
<feature type="binding site" evidence="17">
    <location>
        <position position="845"/>
    </location>
    <ligand>
        <name>ATP</name>
        <dbReference type="ChEBI" id="CHEBI:30616"/>
    </ligand>
</feature>
<keyword evidence="13" id="KW-0406">Ion transport</keyword>
<accession>A0A0V0R9N8</accession>
<keyword evidence="7 17" id="KW-0067">ATP-binding</keyword>
<feature type="binding site" evidence="18">
    <location>
        <position position="368"/>
    </location>
    <ligand>
        <name>Mg(2+)</name>
        <dbReference type="ChEBI" id="CHEBI:18420"/>
    </ligand>
</feature>
<dbReference type="PANTHER" id="PTHR24092">
    <property type="entry name" value="PROBABLE PHOSPHOLIPID-TRANSPORTING ATPASE"/>
    <property type="match status" value="1"/>
</dbReference>
<evidence type="ECO:0000256" key="5">
    <source>
        <dbReference type="ARBA" id="ARBA00022723"/>
    </source>
</evidence>
<dbReference type="GO" id="GO:0005524">
    <property type="term" value="F:ATP binding"/>
    <property type="evidence" value="ECO:0007669"/>
    <property type="project" value="UniProtKB-UniRule"/>
</dbReference>
<evidence type="ECO:0000256" key="2">
    <source>
        <dbReference type="ARBA" id="ARBA00004308"/>
    </source>
</evidence>
<dbReference type="Pfam" id="PF16212">
    <property type="entry name" value="PhoLip_ATPase_C"/>
    <property type="match status" value="1"/>
</dbReference>
<evidence type="ECO:0000256" key="8">
    <source>
        <dbReference type="ARBA" id="ARBA00022842"/>
    </source>
</evidence>
<keyword evidence="12 19" id="KW-0472">Membrane</keyword>
<dbReference type="SUPFAM" id="SSF56784">
    <property type="entry name" value="HAD-like"/>
    <property type="match status" value="1"/>
</dbReference>
<comment type="cofactor">
    <cofactor evidence="18">
        <name>Mg(2+)</name>
        <dbReference type="ChEBI" id="CHEBI:18420"/>
    </cofactor>
</comment>
<dbReference type="SFLD" id="SFLDF00027">
    <property type="entry name" value="p-type_atpase"/>
    <property type="match status" value="1"/>
</dbReference>
<name>A0A0V0R9N8_PSEPJ</name>
<dbReference type="AlphaFoldDB" id="A0A0V0R9N8"/>
<dbReference type="OMA" id="YCEDAIR"/>
<evidence type="ECO:0000256" key="6">
    <source>
        <dbReference type="ARBA" id="ARBA00022741"/>
    </source>
</evidence>
<dbReference type="GO" id="GO:0000287">
    <property type="term" value="F:magnesium ion binding"/>
    <property type="evidence" value="ECO:0007669"/>
    <property type="project" value="UniProtKB-UniRule"/>
</dbReference>
<protein>
    <recommendedName>
        <fullName evidence="19">Phospholipid-transporting ATPase</fullName>
        <ecNumber evidence="19">7.6.2.1</ecNumber>
    </recommendedName>
</protein>
<dbReference type="PRINTS" id="PR00119">
    <property type="entry name" value="CATATPASE"/>
</dbReference>
<feature type="binding site" evidence="18">
    <location>
        <position position="842"/>
    </location>
    <ligand>
        <name>Mg(2+)</name>
        <dbReference type="ChEBI" id="CHEBI:18420"/>
    </ligand>
</feature>
<feature type="binding site" evidence="17">
    <location>
        <position position="367"/>
    </location>
    <ligand>
        <name>ATP</name>
        <dbReference type="ChEBI" id="CHEBI:30616"/>
    </ligand>
</feature>
<evidence type="ECO:0000256" key="4">
    <source>
        <dbReference type="ARBA" id="ARBA00022692"/>
    </source>
</evidence>
<dbReference type="SFLD" id="SFLDG00002">
    <property type="entry name" value="C1.7:_P-type_atpase_like"/>
    <property type="match status" value="1"/>
</dbReference>
<feature type="binding site" evidence="17">
    <location>
        <position position="822"/>
    </location>
    <ligand>
        <name>ATP</name>
        <dbReference type="ChEBI" id="CHEBI:30616"/>
    </ligand>
</feature>
<keyword evidence="23" id="KW-1185">Reference proteome</keyword>
<evidence type="ECO:0000256" key="13">
    <source>
        <dbReference type="ARBA" id="ARBA00023201"/>
    </source>
</evidence>
<feature type="binding site" evidence="17">
    <location>
        <position position="532"/>
    </location>
    <ligand>
        <name>ATP</name>
        <dbReference type="ChEBI" id="CHEBI:30616"/>
    </ligand>
</feature>
<evidence type="ECO:0000256" key="19">
    <source>
        <dbReference type="RuleBase" id="RU362033"/>
    </source>
</evidence>
<dbReference type="SFLD" id="SFLDS00003">
    <property type="entry name" value="Haloacid_Dehalogenase"/>
    <property type="match status" value="1"/>
</dbReference>
<feature type="binding site" evidence="17">
    <location>
        <position position="717"/>
    </location>
    <ligand>
        <name>ATP</name>
        <dbReference type="ChEBI" id="CHEBI:30616"/>
    </ligand>
</feature>
<feature type="binding site" evidence="17">
    <location>
        <position position="581"/>
    </location>
    <ligand>
        <name>ATP</name>
        <dbReference type="ChEBI" id="CHEBI:30616"/>
    </ligand>
</feature>
<dbReference type="Proteomes" id="UP000054937">
    <property type="component" value="Unassembled WGS sequence"/>
</dbReference>
<feature type="binding site" evidence="17">
    <location>
        <position position="719"/>
    </location>
    <ligand>
        <name>ATP</name>
        <dbReference type="ChEBI" id="CHEBI:30616"/>
    </ligand>
</feature>
<evidence type="ECO:0000313" key="22">
    <source>
        <dbReference type="EMBL" id="KRX11207.1"/>
    </source>
</evidence>
<feature type="binding site" evidence="17">
    <location>
        <position position="638"/>
    </location>
    <ligand>
        <name>ATP</name>
        <dbReference type="ChEBI" id="CHEBI:30616"/>
    </ligand>
</feature>
<evidence type="ECO:0000256" key="9">
    <source>
        <dbReference type="ARBA" id="ARBA00022967"/>
    </source>
</evidence>
<dbReference type="Gene3D" id="3.40.1110.10">
    <property type="entry name" value="Calcium-transporting ATPase, cytoplasmic domain N"/>
    <property type="match status" value="1"/>
</dbReference>
<keyword evidence="6 17" id="KW-0547">Nucleotide-binding</keyword>
<evidence type="ECO:0000256" key="18">
    <source>
        <dbReference type="PIRSR" id="PIRSR606539-3"/>
    </source>
</evidence>
<dbReference type="Gene3D" id="3.40.50.1000">
    <property type="entry name" value="HAD superfamily/HAD-like"/>
    <property type="match status" value="1"/>
</dbReference>
<dbReference type="NCBIfam" id="TIGR01652">
    <property type="entry name" value="ATPase-Plipid"/>
    <property type="match status" value="1"/>
</dbReference>
<comment type="similarity">
    <text evidence="3 19">Belongs to the cation transport ATPase (P-type) (TC 3.A.3) family. Type IV subfamily.</text>
</comment>
<feature type="transmembrane region" description="Helical" evidence="19">
    <location>
        <begin position="1082"/>
        <end position="1102"/>
    </location>
</feature>
<keyword evidence="9 19" id="KW-1278">Translocase</keyword>
<dbReference type="InterPro" id="IPR023298">
    <property type="entry name" value="ATPase_P-typ_TM_dom_sf"/>
</dbReference>
<dbReference type="EC" id="7.6.2.1" evidence="19"/>
<dbReference type="InterPro" id="IPR044492">
    <property type="entry name" value="P_typ_ATPase_HD_dom"/>
</dbReference>
<feature type="binding site" evidence="17">
    <location>
        <position position="718"/>
    </location>
    <ligand>
        <name>ATP</name>
        <dbReference type="ChEBI" id="CHEBI:30616"/>
    </ligand>
</feature>
<feature type="binding site" evidence="17">
    <location>
        <position position="366"/>
    </location>
    <ligand>
        <name>ATP</name>
        <dbReference type="ChEBI" id="CHEBI:30616"/>
    </ligand>
</feature>
<evidence type="ECO:0000256" key="16">
    <source>
        <dbReference type="PIRSR" id="PIRSR606539-1"/>
    </source>
</evidence>
<organism evidence="22 23">
    <name type="scientific">Pseudocohnilembus persalinus</name>
    <name type="common">Ciliate</name>
    <dbReference type="NCBI Taxonomy" id="266149"/>
    <lineage>
        <taxon>Eukaryota</taxon>
        <taxon>Sar</taxon>
        <taxon>Alveolata</taxon>
        <taxon>Ciliophora</taxon>
        <taxon>Intramacronucleata</taxon>
        <taxon>Oligohymenophorea</taxon>
        <taxon>Scuticociliatia</taxon>
        <taxon>Philasterida</taxon>
        <taxon>Pseudocohnilembidae</taxon>
        <taxon>Pseudocohnilembus</taxon>
    </lineage>
</organism>
<evidence type="ECO:0000313" key="23">
    <source>
        <dbReference type="Proteomes" id="UP000054937"/>
    </source>
</evidence>
<evidence type="ECO:0000256" key="14">
    <source>
        <dbReference type="ARBA" id="ARBA00034036"/>
    </source>
</evidence>
<evidence type="ECO:0000256" key="17">
    <source>
        <dbReference type="PIRSR" id="PIRSR606539-2"/>
    </source>
</evidence>
<feature type="domain" description="P-type ATPase A" evidence="20">
    <location>
        <begin position="85"/>
        <end position="175"/>
    </location>
</feature>
<dbReference type="EMBL" id="LDAU01000003">
    <property type="protein sequence ID" value="KRX11207.1"/>
    <property type="molecule type" value="Genomic_DNA"/>
</dbReference>
<dbReference type="Gene3D" id="2.70.150.10">
    <property type="entry name" value="Calcium-transporting ATPase, cytoplasmic transduction domain A"/>
    <property type="match status" value="1"/>
</dbReference>
<dbReference type="InterPro" id="IPR006539">
    <property type="entry name" value="P-type_ATPase_IV"/>
</dbReference>
<feature type="binding site" evidence="18">
    <location>
        <position position="846"/>
    </location>
    <ligand>
        <name>Mg(2+)</name>
        <dbReference type="ChEBI" id="CHEBI:18420"/>
    </ligand>
</feature>
<evidence type="ECO:0000256" key="1">
    <source>
        <dbReference type="ARBA" id="ARBA00004141"/>
    </source>
</evidence>
<feature type="active site" description="4-aspartylphosphate intermediate" evidence="16">
    <location>
        <position position="366"/>
    </location>
</feature>
<dbReference type="GO" id="GO:0008554">
    <property type="term" value="F:P-type sodium transporter activity"/>
    <property type="evidence" value="ECO:0007669"/>
    <property type="project" value="UniProtKB-EC"/>
</dbReference>
<dbReference type="InParanoid" id="A0A0V0R9N8"/>
<comment type="subcellular location">
    <subcellularLocation>
        <location evidence="2">Endomembrane system</location>
    </subcellularLocation>
    <subcellularLocation>
        <location evidence="1 19">Membrane</location>
        <topology evidence="1 19">Multi-pass membrane protein</topology>
    </subcellularLocation>
</comment>
<evidence type="ECO:0000256" key="3">
    <source>
        <dbReference type="ARBA" id="ARBA00008109"/>
    </source>
</evidence>
<feature type="binding site" evidence="18">
    <location>
        <position position="366"/>
    </location>
    <ligand>
        <name>Mg(2+)</name>
        <dbReference type="ChEBI" id="CHEBI:18420"/>
    </ligand>
</feature>
<feature type="binding site" evidence="17">
    <location>
        <position position="846"/>
    </location>
    <ligand>
        <name>ATP</name>
        <dbReference type="ChEBI" id="CHEBI:30616"/>
    </ligand>
</feature>
<dbReference type="Pfam" id="PF13246">
    <property type="entry name" value="Cation_ATPase"/>
    <property type="match status" value="1"/>
</dbReference>
<feature type="transmembrane region" description="Helical" evidence="19">
    <location>
        <begin position="1018"/>
        <end position="1035"/>
    </location>
</feature>
<dbReference type="InterPro" id="IPR008250">
    <property type="entry name" value="ATPase_P-typ_transduc_dom_A_sf"/>
</dbReference>
<feature type="transmembrane region" description="Helical" evidence="19">
    <location>
        <begin position="900"/>
        <end position="920"/>
    </location>
</feature>
<sequence>MNFQVGYNNKILTPKVLEDSQQIEELNSLEIQEVEQKISSVQQTHNKDNFLNSQGAWTPLIFVLALSIIREGIEDRDRHISDLELNSSKSKVYRKNEFQLVDWKDIHVGDIVKTLEGETFPADLIVIKSSAEDGSCFIETSSLDGEKNLKPKQVLTETKDWAYETQVNVQGDCTCIPPDQDLYRFEGSLKEKQSGKSLSVGSKQFLLRGSKLKNTQYVIGIVAYTGNDTKIMQNADESKYKQSNIENITNKIILLILAFQIIVSLVSAIGAFVWYDQFLDGNYYLIGEDMEQPYAIAILSFFTYIVLNNTMIPISLIVSLEIVKFIQGYLIQSDYEMYSQIKGRGPKVFSTSINEELGQIEYIFSDKTGTLTCNIMEFKLLMVGGDLFGDLGVLGDNPIVKKTEAKKSQMVPKQQFFQKKKTHLIDTQSEIVVDHLDQALIYLLNINNKEDKFLHKQFQPFNLKNQNNDKVLYSIDNRQQLAQEILLLLSCCHECIVEQKTESSNQNEISKQSVYQNVIRQDIRYQGPSPDEVTLVDIARQFGYVFMKQTSDKISLELWKKFDQKQQNSDLDLDLYMLFPFDSDRKRMSVVIKHQGKYKLLIKGADNMILERLNKTEKLSHKDTIVEYISEFSKKGLRTLLLAMKVLEEEEFIEYKKKYDALADSTNREKDLALLGEEIESNLYLLGATAVEDKLQDQVPETIRDLLKANIKVWMLTGDKMETAENIARSCKLIQPEFAVLCFQPELDEKKIPKPGSIETELDIKIAEVQDLIKTKKQKKGFLIEGQYLGEILKSQTAQEKLIQVIQHCESVVCCRATPKQKAAVVALVKRKLNKITLAVGDGANDVNMIQEAHIGIGLYGQEGMRAVQASDFALPEFKMLWRLILVHGRWSYIRISEMILYFFYKNLIFTIPQFFFSFSCAYSGQTIFDDWYITLYNIIFTCLPLIIRAITEQDVYFKQEIEKKKNPQDLTESEQIHTKQTKNKVLKNFKDNSHLKDVYPQMYYIGQQNQIFNVKKFFSWMLQGFFHAGIIYAINLVALDQEPTSVDGYSQDMWLLSISIYTSIIFVVNIKLMIHTKFHTFCIWVTMIVTSFLAYFIYIVISSYVDAFSVYGTLETFIVSPTFYLSIVLCVMAVFAFDCIILYFSTFEKKSQIEYLRYIIKKGKFNSKTFMKAFKDHDIEFNVKAYNMDFDYQSQASQNLNKDQMECLNINNNLNIHQNNSALKNPSNFNLQHQQINLQMKNEQQRNTKMSNYILK</sequence>
<dbReference type="PANTHER" id="PTHR24092:SF150">
    <property type="entry name" value="PHOSPHOLIPID-TRANSPORTING ATPASE"/>
    <property type="match status" value="1"/>
</dbReference>
<evidence type="ECO:0000256" key="7">
    <source>
        <dbReference type="ARBA" id="ARBA00022840"/>
    </source>
</evidence>
<keyword evidence="13" id="KW-0813">Transport</keyword>
<dbReference type="InterPro" id="IPR059000">
    <property type="entry name" value="ATPase_P-type_domA"/>
</dbReference>
<dbReference type="GO" id="GO:0005886">
    <property type="term" value="C:plasma membrane"/>
    <property type="evidence" value="ECO:0007669"/>
    <property type="project" value="TreeGrafter"/>
</dbReference>
<dbReference type="InterPro" id="IPR036412">
    <property type="entry name" value="HAD-like_sf"/>
</dbReference>
<dbReference type="FunFam" id="3.40.50.1000:FF:000084">
    <property type="entry name" value="Phospholipid-transporting ATPase"/>
    <property type="match status" value="1"/>
</dbReference>
<comment type="catalytic activity">
    <reaction evidence="14 19">
        <text>ATP + H2O + phospholipidSide 1 = ADP + phosphate + phospholipidSide 2.</text>
        <dbReference type="EC" id="7.6.2.1"/>
    </reaction>
</comment>
<feature type="binding site" evidence="17">
    <location>
        <position position="368"/>
    </location>
    <ligand>
        <name>ATP</name>
        <dbReference type="ChEBI" id="CHEBI:30616"/>
    </ligand>
</feature>
<dbReference type="InterPro" id="IPR023299">
    <property type="entry name" value="ATPase_P-typ_cyto_dom_N"/>
</dbReference>
<evidence type="ECO:0000259" key="20">
    <source>
        <dbReference type="Pfam" id="PF00122"/>
    </source>
</evidence>
<dbReference type="PROSITE" id="PS00154">
    <property type="entry name" value="ATPASE_E1_E2"/>
    <property type="match status" value="1"/>
</dbReference>
<feature type="transmembrane region" description="Helical" evidence="19">
    <location>
        <begin position="932"/>
        <end position="951"/>
    </location>
</feature>
<reference evidence="22 23" key="1">
    <citation type="journal article" date="2015" name="Sci. Rep.">
        <title>Genome of the facultative scuticociliatosis pathogen Pseudocohnilembus persalinus provides insight into its virulence through horizontal gene transfer.</title>
        <authorList>
            <person name="Xiong J."/>
            <person name="Wang G."/>
            <person name="Cheng J."/>
            <person name="Tian M."/>
            <person name="Pan X."/>
            <person name="Warren A."/>
            <person name="Jiang C."/>
            <person name="Yuan D."/>
            <person name="Miao W."/>
        </authorList>
    </citation>
    <scope>NUCLEOTIDE SEQUENCE [LARGE SCALE GENOMIC DNA]</scope>
    <source>
        <strain evidence="22">36N120E</strain>
    </source>
</reference>
<feature type="transmembrane region" description="Helical" evidence="19">
    <location>
        <begin position="1055"/>
        <end position="1075"/>
    </location>
</feature>
<keyword evidence="13" id="KW-0739">Sodium transport</keyword>
<gene>
    <name evidence="22" type="ORF">PPERSA_07732</name>
</gene>
<feature type="transmembrane region" description="Helical" evidence="19">
    <location>
        <begin position="294"/>
        <end position="318"/>
    </location>
</feature>
<evidence type="ECO:0000256" key="11">
    <source>
        <dbReference type="ARBA" id="ARBA00023053"/>
    </source>
</evidence>
<proteinExistence type="inferred from homology"/>
<dbReference type="SUPFAM" id="SSF81665">
    <property type="entry name" value="Calcium ATPase, transmembrane domain M"/>
    <property type="match status" value="1"/>
</dbReference>
<dbReference type="SUPFAM" id="SSF81653">
    <property type="entry name" value="Calcium ATPase, transduction domain A"/>
    <property type="match status" value="1"/>
</dbReference>
<comment type="catalytic activity">
    <reaction evidence="15">
        <text>Na(+)(in) + ATP + H2O = Na(+)(out) + ADP + phosphate + H(+)</text>
        <dbReference type="Rhea" id="RHEA:14633"/>
        <dbReference type="ChEBI" id="CHEBI:15377"/>
        <dbReference type="ChEBI" id="CHEBI:15378"/>
        <dbReference type="ChEBI" id="CHEBI:29101"/>
        <dbReference type="ChEBI" id="CHEBI:30616"/>
        <dbReference type="ChEBI" id="CHEBI:43474"/>
        <dbReference type="ChEBI" id="CHEBI:456216"/>
        <dbReference type="EC" id="7.2.2.3"/>
    </reaction>
    <physiologicalReaction direction="left-to-right" evidence="15">
        <dbReference type="Rhea" id="RHEA:14634"/>
    </physiologicalReaction>
</comment>
<feature type="transmembrane region" description="Helical" evidence="19">
    <location>
        <begin position="1122"/>
        <end position="1145"/>
    </location>
</feature>
<dbReference type="Pfam" id="PF00122">
    <property type="entry name" value="E1-E2_ATPase"/>
    <property type="match status" value="1"/>
</dbReference>
<keyword evidence="5 18" id="KW-0479">Metal-binding</keyword>